<proteinExistence type="predicted"/>
<protein>
    <submittedName>
        <fullName evidence="1">Uncharacterized protein</fullName>
    </submittedName>
</protein>
<organism evidence="1">
    <name type="scientific">marine metagenome</name>
    <dbReference type="NCBI Taxonomy" id="408172"/>
    <lineage>
        <taxon>unclassified sequences</taxon>
        <taxon>metagenomes</taxon>
        <taxon>ecological metagenomes</taxon>
    </lineage>
</organism>
<dbReference type="EMBL" id="UINC01034547">
    <property type="protein sequence ID" value="SVB25560.1"/>
    <property type="molecule type" value="Genomic_DNA"/>
</dbReference>
<reference evidence="1" key="1">
    <citation type="submission" date="2018-05" db="EMBL/GenBank/DDBJ databases">
        <authorList>
            <person name="Lanie J.A."/>
            <person name="Ng W.-L."/>
            <person name="Kazmierczak K.M."/>
            <person name="Andrzejewski T.M."/>
            <person name="Davidsen T.M."/>
            <person name="Wayne K.J."/>
            <person name="Tettelin H."/>
            <person name="Glass J.I."/>
            <person name="Rusch D."/>
            <person name="Podicherti R."/>
            <person name="Tsui H.-C.T."/>
            <person name="Winkler M.E."/>
        </authorList>
    </citation>
    <scope>NUCLEOTIDE SEQUENCE</scope>
</reference>
<accession>A0A382CHN0</accession>
<dbReference type="AlphaFoldDB" id="A0A382CHN0"/>
<sequence>MSNSAKDFCLVRNNLVKEIPQKAWIRYISKKNMIVNKGGMLLKNNASNDKEKFLLLKSPSGPMWRVYTNENYIYVDKHIVDIMKVGSKKVKKKLTNNSKSKEPVVKKNIKKIKREKKRKYTKKTKVIKIDI</sequence>
<gene>
    <name evidence="1" type="ORF">METZ01_LOCUS178414</name>
</gene>
<evidence type="ECO:0000313" key="1">
    <source>
        <dbReference type="EMBL" id="SVB25560.1"/>
    </source>
</evidence>
<name>A0A382CHN0_9ZZZZ</name>